<evidence type="ECO:0000313" key="2">
    <source>
        <dbReference type="EMBL" id="GMN63917.1"/>
    </source>
</evidence>
<dbReference type="Proteomes" id="UP001187192">
    <property type="component" value="Unassembled WGS sequence"/>
</dbReference>
<gene>
    <name evidence="2" type="ORF">TIFTF001_032995</name>
</gene>
<dbReference type="AlphaFoldDB" id="A0AA88DXD7"/>
<accession>A0AA88DXD7</accession>
<keyword evidence="3" id="KW-1185">Reference proteome</keyword>
<evidence type="ECO:0000256" key="1">
    <source>
        <dbReference type="SAM" id="MobiDB-lite"/>
    </source>
</evidence>
<feature type="compositionally biased region" description="Polar residues" evidence="1">
    <location>
        <begin position="53"/>
        <end position="66"/>
    </location>
</feature>
<name>A0AA88DXD7_FICCA</name>
<comment type="caution">
    <text evidence="2">The sequence shown here is derived from an EMBL/GenBank/DDBJ whole genome shotgun (WGS) entry which is preliminary data.</text>
</comment>
<proteinExistence type="predicted"/>
<protein>
    <submittedName>
        <fullName evidence="2">Uncharacterized protein</fullName>
    </submittedName>
</protein>
<sequence length="66" mass="6998">MTCAIVHNFIMMVQVRDPILEAYVADGVPVGGHVDVNADVVLADEADDAGPSTGRQQDASRRGTMN</sequence>
<organism evidence="2 3">
    <name type="scientific">Ficus carica</name>
    <name type="common">Common fig</name>
    <dbReference type="NCBI Taxonomy" id="3494"/>
    <lineage>
        <taxon>Eukaryota</taxon>
        <taxon>Viridiplantae</taxon>
        <taxon>Streptophyta</taxon>
        <taxon>Embryophyta</taxon>
        <taxon>Tracheophyta</taxon>
        <taxon>Spermatophyta</taxon>
        <taxon>Magnoliopsida</taxon>
        <taxon>eudicotyledons</taxon>
        <taxon>Gunneridae</taxon>
        <taxon>Pentapetalae</taxon>
        <taxon>rosids</taxon>
        <taxon>fabids</taxon>
        <taxon>Rosales</taxon>
        <taxon>Moraceae</taxon>
        <taxon>Ficeae</taxon>
        <taxon>Ficus</taxon>
    </lineage>
</organism>
<feature type="region of interest" description="Disordered" evidence="1">
    <location>
        <begin position="43"/>
        <end position="66"/>
    </location>
</feature>
<dbReference type="EMBL" id="BTGU01000162">
    <property type="protein sequence ID" value="GMN63917.1"/>
    <property type="molecule type" value="Genomic_DNA"/>
</dbReference>
<reference evidence="2" key="1">
    <citation type="submission" date="2023-07" db="EMBL/GenBank/DDBJ databases">
        <title>draft genome sequence of fig (Ficus carica).</title>
        <authorList>
            <person name="Takahashi T."/>
            <person name="Nishimura K."/>
        </authorList>
    </citation>
    <scope>NUCLEOTIDE SEQUENCE</scope>
</reference>
<evidence type="ECO:0000313" key="3">
    <source>
        <dbReference type="Proteomes" id="UP001187192"/>
    </source>
</evidence>